<dbReference type="EMBL" id="AP017313">
    <property type="protein sequence ID" value="BAU55693.1"/>
    <property type="molecule type" value="Genomic_DNA"/>
</dbReference>
<organism evidence="1 2">
    <name type="scientific">Mucilaginibacter gotjawali</name>
    <dbReference type="NCBI Taxonomy" id="1550579"/>
    <lineage>
        <taxon>Bacteria</taxon>
        <taxon>Pseudomonadati</taxon>
        <taxon>Bacteroidota</taxon>
        <taxon>Sphingobacteriia</taxon>
        <taxon>Sphingobacteriales</taxon>
        <taxon>Sphingobacteriaceae</taxon>
        <taxon>Mucilaginibacter</taxon>
    </lineage>
</organism>
<evidence type="ECO:0000313" key="2">
    <source>
        <dbReference type="Proteomes" id="UP000218263"/>
    </source>
</evidence>
<dbReference type="KEGG" id="mgot:MgSA37_03885"/>
<name>A0A110B6C5_9SPHI</name>
<gene>
    <name evidence="1" type="ORF">MgSA37_03885</name>
</gene>
<accession>A0A110B6C5</accession>
<dbReference type="Proteomes" id="UP000218263">
    <property type="component" value="Chromosome"/>
</dbReference>
<proteinExistence type="predicted"/>
<sequence length="79" mass="8638">MVKNAKIPHATASLPACGPRSGNQLLRVSQINSISTFAIMEFVVMAYALKLQNSVLMHKAQQREYGPPVGRRHIGGPPR</sequence>
<evidence type="ECO:0000313" key="1">
    <source>
        <dbReference type="EMBL" id="BAU55693.1"/>
    </source>
</evidence>
<protein>
    <submittedName>
        <fullName evidence="1">Uncharacterized protein</fullName>
    </submittedName>
</protein>
<reference evidence="1 2" key="1">
    <citation type="submission" date="2015-12" db="EMBL/GenBank/DDBJ databases">
        <title>Genome sequence of Mucilaginibacter gotjawali.</title>
        <authorList>
            <person name="Lee J.S."/>
            <person name="Lee K.C."/>
            <person name="Kim K.K."/>
            <person name="Lee B.W."/>
        </authorList>
    </citation>
    <scope>NUCLEOTIDE SEQUENCE [LARGE SCALE GENOMIC DNA]</scope>
    <source>
        <strain evidence="1 2">SA3-7</strain>
    </source>
</reference>
<dbReference type="AlphaFoldDB" id="A0A110B6C5"/>
<keyword evidence="2" id="KW-1185">Reference proteome</keyword>